<gene>
    <name evidence="9" type="primary">LOC104592508</name>
</gene>
<protein>
    <submittedName>
        <fullName evidence="9">Geraniol 8-hydroxylase-like</fullName>
    </submittedName>
</protein>
<dbReference type="GO" id="GO:0020037">
    <property type="term" value="F:heme binding"/>
    <property type="evidence" value="ECO:0007669"/>
    <property type="project" value="InterPro"/>
</dbReference>
<dbReference type="eggNOG" id="KOG0156">
    <property type="taxonomic scope" value="Eukaryota"/>
</dbReference>
<dbReference type="KEGG" id="nnu:104592508"/>
<dbReference type="STRING" id="4432.A0A1U7Z9T0"/>
<evidence type="ECO:0000256" key="5">
    <source>
        <dbReference type="ARBA" id="ARBA00023004"/>
    </source>
</evidence>
<evidence type="ECO:0000256" key="7">
    <source>
        <dbReference type="RuleBase" id="RU000461"/>
    </source>
</evidence>
<feature type="binding site" description="axial binding residue" evidence="6">
    <location>
        <position position="457"/>
    </location>
    <ligand>
        <name>heme</name>
        <dbReference type="ChEBI" id="CHEBI:30413"/>
    </ligand>
    <ligandPart>
        <name>Fe</name>
        <dbReference type="ChEBI" id="CHEBI:18248"/>
    </ligandPart>
</feature>
<dbReference type="InterPro" id="IPR036396">
    <property type="entry name" value="Cyt_P450_sf"/>
</dbReference>
<dbReference type="PRINTS" id="PR00385">
    <property type="entry name" value="P450"/>
</dbReference>
<dbReference type="Pfam" id="PF00067">
    <property type="entry name" value="p450"/>
    <property type="match status" value="1"/>
</dbReference>
<reference evidence="9" key="1">
    <citation type="submission" date="2025-08" db="UniProtKB">
        <authorList>
            <consortium name="RefSeq"/>
        </authorList>
    </citation>
    <scope>IDENTIFICATION</scope>
</reference>
<evidence type="ECO:0000256" key="2">
    <source>
        <dbReference type="ARBA" id="ARBA00022617"/>
    </source>
</evidence>
<keyword evidence="7" id="KW-0503">Monooxygenase</keyword>
<organism evidence="8 9">
    <name type="scientific">Nelumbo nucifera</name>
    <name type="common">Sacred lotus</name>
    <dbReference type="NCBI Taxonomy" id="4432"/>
    <lineage>
        <taxon>Eukaryota</taxon>
        <taxon>Viridiplantae</taxon>
        <taxon>Streptophyta</taxon>
        <taxon>Embryophyta</taxon>
        <taxon>Tracheophyta</taxon>
        <taxon>Spermatophyta</taxon>
        <taxon>Magnoliopsida</taxon>
        <taxon>Proteales</taxon>
        <taxon>Nelumbonaceae</taxon>
        <taxon>Nelumbo</taxon>
    </lineage>
</organism>
<dbReference type="GO" id="GO:0004497">
    <property type="term" value="F:monooxygenase activity"/>
    <property type="evidence" value="ECO:0007669"/>
    <property type="project" value="UniProtKB-KW"/>
</dbReference>
<comment type="cofactor">
    <cofactor evidence="6">
        <name>heme</name>
        <dbReference type="ChEBI" id="CHEBI:30413"/>
    </cofactor>
</comment>
<dbReference type="GO" id="GO:0016705">
    <property type="term" value="F:oxidoreductase activity, acting on paired donors, with incorporation or reduction of molecular oxygen"/>
    <property type="evidence" value="ECO:0007669"/>
    <property type="project" value="InterPro"/>
</dbReference>
<dbReference type="SUPFAM" id="SSF48264">
    <property type="entry name" value="Cytochrome P450"/>
    <property type="match status" value="1"/>
</dbReference>
<evidence type="ECO:0000256" key="6">
    <source>
        <dbReference type="PIRSR" id="PIRSR602401-1"/>
    </source>
</evidence>
<evidence type="ECO:0000313" key="9">
    <source>
        <dbReference type="RefSeq" id="XP_010250222.1"/>
    </source>
</evidence>
<name>A0A1U7Z9T0_NELNU</name>
<dbReference type="AlphaFoldDB" id="A0A1U7Z9T0"/>
<dbReference type="GeneID" id="104592508"/>
<keyword evidence="4 7" id="KW-0560">Oxidoreductase</keyword>
<dbReference type="InterPro" id="IPR002401">
    <property type="entry name" value="Cyt_P450_E_grp-I"/>
</dbReference>
<dbReference type="CDD" id="cd11073">
    <property type="entry name" value="CYP76-like"/>
    <property type="match status" value="1"/>
</dbReference>
<dbReference type="InterPro" id="IPR017972">
    <property type="entry name" value="Cyt_P450_CS"/>
</dbReference>
<dbReference type="PRINTS" id="PR00463">
    <property type="entry name" value="EP450I"/>
</dbReference>
<dbReference type="PANTHER" id="PTHR47950:SF41">
    <property type="entry name" value="(S)-N-METHYLCOCLAURINE 3'-HYDROXYLASE ISOZYME 2-RELATED"/>
    <property type="match status" value="1"/>
</dbReference>
<dbReference type="OrthoDB" id="2789670at2759"/>
<keyword evidence="5 6" id="KW-0408">Iron</keyword>
<proteinExistence type="inferred from homology"/>
<dbReference type="GO" id="GO:0005506">
    <property type="term" value="F:iron ion binding"/>
    <property type="evidence" value="ECO:0007669"/>
    <property type="project" value="InterPro"/>
</dbReference>
<dbReference type="OMA" id="RWVSIAP"/>
<sequence>MDQLHAFASATVTYLSQLPRPAALSLAAFFLLLPLILRRRTWYNAPPGPIGWPILGYLPYLSDRLHEDLFHLAKTYGPLFSLRMGQRPAIVVSSPEMAREVLKHKEASFSSRTITEAVRCIAYDGTSLVFVPYGSRWRLLRKIITSEFFSSRAIELFQPVRRQQVEGLLRTLYTSSKSKTPVNVADSMFVVSSNLTSNIAFSKSLFDTTKKEGRELKDMVWEVLETVAVPNLADMLPFLKVFDPQGLKRRLSKVGMRFDKFLEQLIDERLKEREKGFKKNGKMDMLDVFLDYRSEKEDELKQFSRVDIKGILLDMFMAGGDTTSSTIEWGMTEILKKQESHKKILAELDQVVGKHRFVEESDIPKLTYFQAAVKEVFRLHPAVPLLVPRRTNEACEVSGYSVPKHAILFLNVWGMGRDPKIWPEPCEFKPERFLGSSVDVKGQDFEILPFGTGRRSCVGMPLGHRMVHYSLASLLHAFEWDFPSDVLEDTTEKVGITLQKVKVLIGVPKPRLQDSVYQLQ</sequence>
<dbReference type="PROSITE" id="PS00086">
    <property type="entry name" value="CYTOCHROME_P450"/>
    <property type="match status" value="1"/>
</dbReference>
<keyword evidence="8" id="KW-1185">Reference proteome</keyword>
<dbReference type="InterPro" id="IPR001128">
    <property type="entry name" value="Cyt_P450"/>
</dbReference>
<dbReference type="RefSeq" id="XP_010250222.1">
    <property type="nucleotide sequence ID" value="XM_010251920.2"/>
</dbReference>
<evidence type="ECO:0000256" key="4">
    <source>
        <dbReference type="ARBA" id="ARBA00023002"/>
    </source>
</evidence>
<dbReference type="Gene3D" id="1.10.630.10">
    <property type="entry name" value="Cytochrome P450"/>
    <property type="match status" value="1"/>
</dbReference>
<comment type="similarity">
    <text evidence="1 7">Belongs to the cytochrome P450 family.</text>
</comment>
<accession>A0A1U7Z9T0</accession>
<dbReference type="PANTHER" id="PTHR47950">
    <property type="entry name" value="CYTOCHROME P450, FAMILY 76, SUBFAMILY C, POLYPEPTIDE 5-RELATED"/>
    <property type="match status" value="1"/>
</dbReference>
<dbReference type="Proteomes" id="UP000189703">
    <property type="component" value="Unplaced"/>
</dbReference>
<evidence type="ECO:0000313" key="8">
    <source>
        <dbReference type="Proteomes" id="UP000189703"/>
    </source>
</evidence>
<dbReference type="InParanoid" id="A0A1U7Z9T0"/>
<evidence type="ECO:0000256" key="1">
    <source>
        <dbReference type="ARBA" id="ARBA00010617"/>
    </source>
</evidence>
<dbReference type="FunFam" id="1.10.630.10:FF:000026">
    <property type="entry name" value="Cytochrome P450 82C4"/>
    <property type="match status" value="1"/>
</dbReference>
<keyword evidence="2 6" id="KW-0349">Heme</keyword>
<evidence type="ECO:0000256" key="3">
    <source>
        <dbReference type="ARBA" id="ARBA00022723"/>
    </source>
</evidence>
<keyword evidence="3 6" id="KW-0479">Metal-binding</keyword>